<dbReference type="InterPro" id="IPR006665">
    <property type="entry name" value="OmpA-like"/>
</dbReference>
<dbReference type="NCBIfam" id="NF012211">
    <property type="entry name" value="tand_rpt_95"/>
    <property type="match status" value="40"/>
</dbReference>
<proteinExistence type="predicted"/>
<dbReference type="InterPro" id="IPR028974">
    <property type="entry name" value="TSP_type-3_rpt"/>
</dbReference>
<feature type="compositionally biased region" description="Acidic residues" evidence="4">
    <location>
        <begin position="4644"/>
        <end position="4660"/>
    </location>
</feature>
<dbReference type="InterPro" id="IPR006664">
    <property type="entry name" value="OMP_bac"/>
</dbReference>
<keyword evidence="7" id="KW-1185">Reference proteome</keyword>
<feature type="region of interest" description="Disordered" evidence="4">
    <location>
        <begin position="4095"/>
        <end position="4264"/>
    </location>
</feature>
<feature type="compositionally biased region" description="Basic and acidic residues" evidence="4">
    <location>
        <begin position="4703"/>
        <end position="4716"/>
    </location>
</feature>
<comment type="caution">
    <text evidence="6">The sequence shown here is derived from an EMBL/GenBank/DDBJ whole genome shotgun (WGS) entry which is preliminary data.</text>
</comment>
<gene>
    <name evidence="6" type="ORF">SYV04_19800</name>
</gene>
<dbReference type="InterPro" id="IPR036737">
    <property type="entry name" value="OmpA-like_sf"/>
</dbReference>
<feature type="region of interest" description="Disordered" evidence="4">
    <location>
        <begin position="4604"/>
        <end position="4757"/>
    </location>
</feature>
<feature type="compositionally biased region" description="Acidic residues" evidence="4">
    <location>
        <begin position="4212"/>
        <end position="4223"/>
    </location>
</feature>
<evidence type="ECO:0000256" key="4">
    <source>
        <dbReference type="SAM" id="MobiDB-lite"/>
    </source>
</evidence>
<dbReference type="EMBL" id="JAXIVS010000006">
    <property type="protein sequence ID" value="MDY7228677.1"/>
    <property type="molecule type" value="Genomic_DNA"/>
</dbReference>
<dbReference type="PANTHER" id="PTHR34720:SF9">
    <property type="entry name" value="BLR4714 PROTEIN"/>
    <property type="match status" value="1"/>
</dbReference>
<dbReference type="SUPFAM" id="SSF103647">
    <property type="entry name" value="TSP type-3 repeat"/>
    <property type="match status" value="2"/>
</dbReference>
<dbReference type="SUPFAM" id="SSF49313">
    <property type="entry name" value="Cadherin-like"/>
    <property type="match status" value="1"/>
</dbReference>
<evidence type="ECO:0000313" key="6">
    <source>
        <dbReference type="EMBL" id="MDY7228677.1"/>
    </source>
</evidence>
<dbReference type="CDD" id="cd07185">
    <property type="entry name" value="OmpA_C-like"/>
    <property type="match status" value="1"/>
</dbReference>
<feature type="compositionally biased region" description="Basic and acidic residues" evidence="4">
    <location>
        <begin position="4729"/>
        <end position="4744"/>
    </location>
</feature>
<feature type="compositionally biased region" description="Polar residues" evidence="4">
    <location>
        <begin position="4095"/>
        <end position="4113"/>
    </location>
</feature>
<evidence type="ECO:0000256" key="3">
    <source>
        <dbReference type="PROSITE-ProRule" id="PRU00473"/>
    </source>
</evidence>
<organism evidence="6 7">
    <name type="scientific">Hyalangium rubrum</name>
    <dbReference type="NCBI Taxonomy" id="3103134"/>
    <lineage>
        <taxon>Bacteria</taxon>
        <taxon>Pseudomonadati</taxon>
        <taxon>Myxococcota</taxon>
        <taxon>Myxococcia</taxon>
        <taxon>Myxococcales</taxon>
        <taxon>Cystobacterineae</taxon>
        <taxon>Archangiaceae</taxon>
        <taxon>Hyalangium</taxon>
    </lineage>
</organism>
<feature type="compositionally biased region" description="Acidic residues" evidence="4">
    <location>
        <begin position="4717"/>
        <end position="4728"/>
    </location>
</feature>
<dbReference type="RefSeq" id="WP_321547398.1">
    <property type="nucleotide sequence ID" value="NZ_JAXIVS010000006.1"/>
</dbReference>
<name>A0ABU5H5A5_9BACT</name>
<feature type="domain" description="OmpA-like" evidence="5">
    <location>
        <begin position="4769"/>
        <end position="4886"/>
    </location>
</feature>
<dbReference type="Pfam" id="PF00691">
    <property type="entry name" value="OmpA"/>
    <property type="match status" value="1"/>
</dbReference>
<sequence length="4895" mass="497392">MLLLGVLGIACGQEPQNPGAAAEQQEAQPAARADTLKGAWLVAPDKNVAWMVAPDANLQLEITESADPIVEGANVTYSLNIVNLGPNAATSPSVAVNLPAGSFFGNVDAGGWNCSTPGNIYVWTCTLSSLAVNVPQLIKFTMQAPFQDDVLLSMNATISSQTTDPIPGNNTDAEETVVGANDAPVNTSPMTQSTPEDVPIIFSTANGNRVFTADPDVFNRKLRTTVQITGGTARGTLTLSRTTGLTFLNGDGTNDPSQQFEATLADTNAALEGMRFTPAQDYYGNTSMVFSVLDLGNSGLGGVKTATRFTEINVTPNVPDPPNANDDTFAVPGEAVNYPLDVLANDTYLPDPPEPLAVTAVTQPANGTVTFTATGVLFTPAPGFRGPTTFTYTITDSTNLTDTATVTVTVGSPNNPPTATDDAFTVAEDSPATPFNVLANDTFAPDTGETLTVTAVTQPANGSVTFTPANVSFTPAPNFTGTTTFTYTISDGRGGTATATVTVTVTNVNDPPVATNDTFTVAEDSGATVLNVLANDSFAPDPSETLTVTAVTQPANGTVTLTGGVVSFSPAPEFSGTTSFTYTISDGNGGTATATVTVTVTPVNDPPVANPDNYTVAEDSPATPFNVLANDTTGPETGETLSITGVTQPANGTVTFTATNVSFTPAPNFFGTTTFTYTLADNHGATAPGTVTVTVTPVNDPPDAVNDTFTVGANSGATVLDVLANDSFAPDSGETLTVTAVTQPANASVTLTGGVVRFTPNAGFRGNTNFTYTISDGNGGTDTATVVVSVSNNPPVANADTLTVAEDSGNTPLDVLANDSTAPDVGETLSITAVTQPANGTVIFTPSSLTFRPALNFNGTTTFTYTVSDGSGGTATATVTVTVTPVNDPPDAQNDSFSVPRNSGATPLNVLANDTSAPDGPETLTVTAVTQPANGTVTFTPTGVSFTPAANFTGTTTFTYTISDGNGGTDTATVTMTVTTVNAPPEANDDSFTVAEDSGQTTFNVLANDTTGPDAGETLTISAVTQPANGTVTFTGINVRFTPTANFNGTTAFTYTISDGNGGTDTANVTVTVTPVNDPPDAVNDAFTVNEDSGATVLDVLANDSTAPDTGETLTVTAVTQPANGTVTLTGGVVRFTPADGYSGTTNFNYTVSDGTSTDTATVTVTVTPVNDPPTANNDNFTVAEDSTATTLNVLANDSSAPDTGETLTVTAVTQPANGTVTFTASNVSFTPTANFHGTTTFTYTISDGNGGTATATVTVTVTSVNDAPDAVNDTFSVAEDSGATVLAVLTNDTISPDTGETLTVTAVTQPANGSVTLTGGVVRFTPALNFNGTTTFTYTISDGNGGTDTATVTVTVTPVNDAPDAVNDIFTVAENSPATPFNVLANDTTAPDTGETLTITEVTQPANGTVTFTATNVSFTPEASFSGTTTFTYTVSDGNGGTDTATVTVTVTPVNDPPTANDDSYTVAEDSGTTTFDVLVNDSTEPDVGETLTITAVTQPANGSVVFNAANVRFTPAANFHGTTSFTYTVSDGTSTDTATVTVSVTPVNDPPDAVNDAFTVGEDSAATMLDVLANDTSAPDTGETLTVTQVTQPADGTVTFTADGVTFTPNANFNGTTSFTYRIVDGNGGTDTATVTVTVTPVNDPPDAVNDTRTVAEDSAPTVVNVLANDTSAPDVGETLTVTAVTQPANGTVTLTGGVVSFQPAPNFNGTTSFTYTISDGNGGTDTATVTVTVTPVNDPPDAVDDSYSVLEDSPATTFNVLANDSIAPDTGETLTITSVTQPANGSASFTGTTVSFTPAPGFTGITTFTYTVSDGHGGTDTATVTVDVGNENDPPDALDDTYTVAEDSGETTFAVLNNDTTAPDTGETLTIIAVTQPANGTVTFTGTNVSFTPAANFNGTTTFTYTVSDGNGGTDTAQVTVTVTPVNDPPEANDDSFSVAEDSAATVLNVLANDTTGPETTETLTVTAVTQPANGTVTFTAFNVSFTPTANFAGTTTFTYTVSDGTNTDTATVTVTVTPVNDPPDAVNDTFTVAESSGATPLTVLANDSIAPDMGETLTITSVTQPTHATVTITGSTITFTPAPSYFGIVTFTYTVSDGNGGSDTATVTVTVTPVNDPPTANDDSFTVAEDSVDVVLNVLANDSTAPDTGETLTITAVSTPANGTVTFTANAVRFTPTANFNGTTTFTYTVSDGNGGTDTATVTVTVTPVNDLPTANDDSFSVAEDSGATSFDVLANDTTVPDTGETLTITSVTQPASGTVTITGATLSFTPAPNFNGTVTFTYAVSDGNVGTDTATVTVTVTPENDAPTADDDSFTVAEDSGATSLNVLLNDTTAPDTGETLIITAVTQPANGTVTFTDTSVVFTPAPNFFGTAFFSYTVSDGTSTDTATVTVTVTPENDAPNANNDSFTVAQDSGATVLDVLANDTAAPDVGETLIVTAVTQSANGTVTFTGSNVSFTPAAGFNGPTTFTYTISDGNGGSDTATVTVLVGSSNNAPTANNDSYTVDEDSGATALDVLANDSTAPDTGETLSITAVTQPLNGTVTFTASTLSFTPAANFNGTVTFTYTVSDGNGGSDTAQVTVTVRPVNDAPTANDDSFSVAEDSVATVLNVLGNDSVVPDTGETLTVTAVTQPANGTVTLASGVVRFAPAANFNGTTTFTYTVSDGNGGTATATVTVTVTPVNDAPTAINDTFVVAEDSPATPFNVLANDSTAPDTGETLTITAVTQPANGVVTFTGTNVSFTPAPNFNGSTTFTYTVSDGNGGTATATVGVTVTPVNDPPTATDDTFTVAVNSGATVLDVLINDTIAPDTGETLTVTAVTQPANGTVTLTGGLVRFTPNTGFTGSTTFTYTISDGNGGTATATVTVTISGTNNPPVANDDSFTVAEDSTVTEFDVLANDTTTPDTGETLTITAVTQPTGGTVTFTGTNVSFTPTANFSGTTTFTYTVSDGNGGTDSAVVTVTVTPVNDAPTANDDSYTVDEDSTPTVLDVLANDTIAPDTGETLTVLSVTQPANGTVTLTGGLVRFAPAANFFGTATFTYRISDGNGGEDEATVTVTVTPTNDAPNAVDDVLTVSEDRPPTVVNVLGNDTAAPDVGETLTVVAVTQPANGTVTLIGGVVRFTPAPNFFGTTSFTYTISDGNGGTDTATVTVTVTPVADPPNANDDSFTVAVNSVGNVLDVLVNDTIAPDVGETLTVTAVSQPANGTVTLVGGVVRFTPNAGFAGTTTFTYTISDGSEFTDTATVTVTVSGTNNPPHANDDSFTVAENSPATVLDVLANDTTTPDVGETLTVVAVTQPTGGTVTLTGGVVRFTPNPGFSGITTFSYTVSDGNGGTDSATVTVNVTGDNDPPVANDDNYTVAEDSLATTFNVLVNDTTAPDVGETLTITGVTQPANGTVTFTGTNVSFRPAANFNGTTTFTYTVSDGNGLEDSAVVTVTVTPVNDAPTANDDTFTVAVNSGATVLDVLLNDTIAPDTGETLTVTAVTQPAGGTVTLTGGVVRFTPNTGFSGPTTFTYTVSDGNGGTDVATVTVNVTGSNNPPVANDDSYTVAEDSPATTFEVLANDTTPDVGETLTIIAVTQPANGTVTFTGTNVRFTPAANFNGTTTFTYTVSDGNGLEDSAVVTVTVTPVNDAPVANDDTFTVAEDSAATVLDVLANDTFAPDTGETLTVTEVTQPAEGGTVTLTADEVSFTPAANYSGTVTFTYTVSDGNGLEDTAEVTVTVTEVNDNPDAVDDAFTVAENSSATVLDVLANDTFAPDTGETLTVTAVTQPANGTVTLTAGVVRFTPATDFVGTTTFTYTISDGRGGTDTATVTVNVTGDGNLPPVANDDSFTVAENSGPTVLDVLANDTTPDVGETLTVTAVSQPANGTVTLTAGVVRFTPATDFVGTTTFTYTLSDGRGGTDTATVTVTVIDGDGPPAANDDSFTVAEDSGPTVLDVLANDTAPDAGETLTVTAVTQPANGTVTLTAGVVTFTPAANFNGTTTFTYTVSDGSGGTDTAVVTVTVTPVNDPPTANDDTFTVDPNGGATELDVLANDTIAPDTGETLTVTAVTQPSEGGSVAIATDGSAVVFTPVPGFTDPVTFTYTVSDGNGGTDTATVTVNMSSDTEDTDGDGLPDDLETGTGTDPNDDDTDNDGLLDGNEDANHNGVVDEGETDPRKFDTDEDGLSDGLERGLAQPEGEDTDPAIFTPDADPSTETDPLVADTDEDGLSDGEEDKNHNGRVDSGETDPNNPDTDGGGANDGIEVDGGTDPLDDTDDFIIGGGGCASTGASSLLPLALLLGLPLLRRRRAASGSHPVSRFGAGGMLVLLAVFLAVPAHAQPTTSPVSRKIDVQQYKPAPGSQDLLGLHSAKVGQHLGWNVGASVNYATDPLTATDPRSDEVYKLVSSQLTVDLLGAIALFDRFELGVGLPITSQSAGTPPPGLPFTGDDVSGTGVGNLRLVPKAHLFSSGGVHVGAALPLVLPTGSDFRGGAFTVQPRVLGEWNSSGGLRVLANLGLNLRPKEQLRNLVVSNELAYGVGAEVPFSRQLAAGGMLVGAMGLGQEGSEESPLELLATVKYRISDALSAHLGGGRGLSSGYGSPGFRAFAGVTWVAPGGSSQAAPKVEPKPEAPPQPKAPVDTDGDGLPDDKDLCPQEAEDKDGFEDENGCPDPDNDKDGLLDAADACVNEPETKNGYEDADGCPDTVPDTDGDGLTDDKDRCPREPEDKDGFEDEDGCADPDNDRDGVADAADKCPNEPETINGVKDEDGCPDKGKVKVLVEGEKVVILEKVFFANSKATILPKSFPLLKQVAQVLRANPQIEKLRVEGHTDDKGDDGQNLTLSKSRAEAVRERLILEGIEADRLEAVGFGEARPIASNKTAKGREDNRRVEFSVTKIKAKEVEVEQP</sequence>
<feature type="compositionally biased region" description="Acidic residues" evidence="4">
    <location>
        <begin position="4114"/>
        <end position="4128"/>
    </location>
</feature>
<feature type="compositionally biased region" description="Basic and acidic residues" evidence="4">
    <location>
        <begin position="4224"/>
        <end position="4233"/>
    </location>
</feature>
<protein>
    <submittedName>
        <fullName evidence="6">Ig-like domain-containing protein</fullName>
    </submittedName>
</protein>
<evidence type="ECO:0000313" key="7">
    <source>
        <dbReference type="Proteomes" id="UP001291309"/>
    </source>
</evidence>
<dbReference type="Gene3D" id="3.30.1330.60">
    <property type="entry name" value="OmpA-like domain"/>
    <property type="match status" value="1"/>
</dbReference>
<reference evidence="6 7" key="1">
    <citation type="submission" date="2023-12" db="EMBL/GenBank/DDBJ databases">
        <title>the genome sequence of Hyalangium sp. s54d21.</title>
        <authorList>
            <person name="Zhang X."/>
        </authorList>
    </citation>
    <scope>NUCLEOTIDE SEQUENCE [LARGE SCALE GENOMIC DNA]</scope>
    <source>
        <strain evidence="7">s54d21</strain>
    </source>
</reference>
<dbReference type="PRINTS" id="PR01021">
    <property type="entry name" value="OMPADOMAIN"/>
</dbReference>
<evidence type="ECO:0000256" key="2">
    <source>
        <dbReference type="ARBA" id="ARBA00023136"/>
    </source>
</evidence>
<dbReference type="Gene3D" id="2.60.40.3440">
    <property type="match status" value="1"/>
</dbReference>
<dbReference type="InterPro" id="IPR017756">
    <property type="entry name" value="TM_Gly-Cys-Arg_CS"/>
</dbReference>
<dbReference type="NCBIfam" id="TIGR03382">
    <property type="entry name" value="GC_trans_RRR"/>
    <property type="match status" value="1"/>
</dbReference>
<dbReference type="SUPFAM" id="SSF103088">
    <property type="entry name" value="OmpA-like"/>
    <property type="match status" value="1"/>
</dbReference>
<evidence type="ECO:0000256" key="1">
    <source>
        <dbReference type="ARBA" id="ARBA00004370"/>
    </source>
</evidence>
<comment type="subcellular location">
    <subcellularLocation>
        <location evidence="1">Membrane</location>
    </subcellularLocation>
</comment>
<dbReference type="PROSITE" id="PS51123">
    <property type="entry name" value="OMPA_2"/>
    <property type="match status" value="1"/>
</dbReference>
<evidence type="ECO:0000259" key="5">
    <source>
        <dbReference type="PROSITE" id="PS51123"/>
    </source>
</evidence>
<dbReference type="Proteomes" id="UP001291309">
    <property type="component" value="Unassembled WGS sequence"/>
</dbReference>
<dbReference type="Pfam" id="PF17963">
    <property type="entry name" value="Big_9"/>
    <property type="match status" value="40"/>
</dbReference>
<dbReference type="PANTHER" id="PTHR34720">
    <property type="entry name" value="MICROCYSTIN DEPENDENT PROTEIN"/>
    <property type="match status" value="1"/>
</dbReference>
<feature type="compositionally biased region" description="Acidic residues" evidence="4">
    <location>
        <begin position="4135"/>
        <end position="4150"/>
    </location>
</feature>
<keyword evidence="2 3" id="KW-0472">Membrane</keyword>
<dbReference type="InterPro" id="IPR015919">
    <property type="entry name" value="Cadherin-like_sf"/>
</dbReference>
<feature type="compositionally biased region" description="Acidic residues" evidence="4">
    <location>
        <begin position="4685"/>
        <end position="4702"/>
    </location>
</feature>
<accession>A0ABU5H5A5</accession>
<dbReference type="Gene3D" id="2.60.40.2810">
    <property type="match status" value="38"/>
</dbReference>
<dbReference type="Gene3D" id="4.10.1080.10">
    <property type="entry name" value="TSP type-3 repeat"/>
    <property type="match status" value="2"/>
</dbReference>